<name>A0A6A5XIR6_9PLEO</name>
<dbReference type="GeneID" id="54289646"/>
<dbReference type="InterPro" id="IPR027417">
    <property type="entry name" value="P-loop_NTPase"/>
</dbReference>
<dbReference type="Proteomes" id="UP000799778">
    <property type="component" value="Unassembled WGS sequence"/>
</dbReference>
<gene>
    <name evidence="1" type="ORF">BU24DRAFT_465111</name>
</gene>
<dbReference type="RefSeq" id="XP_033381088.1">
    <property type="nucleotide sequence ID" value="XM_033532249.1"/>
</dbReference>
<dbReference type="EMBL" id="ML978072">
    <property type="protein sequence ID" value="KAF2012749.1"/>
    <property type="molecule type" value="Genomic_DNA"/>
</dbReference>
<evidence type="ECO:0000313" key="1">
    <source>
        <dbReference type="EMBL" id="KAF2012749.1"/>
    </source>
</evidence>
<evidence type="ECO:0000313" key="2">
    <source>
        <dbReference type="Proteomes" id="UP000799778"/>
    </source>
</evidence>
<keyword evidence="2" id="KW-1185">Reference proteome</keyword>
<protein>
    <submittedName>
        <fullName evidence="1">Uncharacterized protein</fullName>
    </submittedName>
</protein>
<sequence>MANGSGPIHKTIAIIGAGGDATTGSLIYMLGGIDLIMLGKLQEKGIDSYADAARELKNTNKELYFYTPRHRITVQGLPSIAHQLLKADGLILVVTPPSQASDSFFVKSTTDQLKDSVTFFAQKKAAVFVRTSNDFRWSESVYNQLVENLGAKLQELDIPTEGIPIIPSIQRNENIIELSPNTPWYTKPTLVSALDEILS</sequence>
<dbReference type="OrthoDB" id="3524701at2759"/>
<dbReference type="AlphaFoldDB" id="A0A6A5XIR6"/>
<dbReference type="Gene3D" id="3.40.50.300">
    <property type="entry name" value="P-loop containing nucleotide triphosphate hydrolases"/>
    <property type="match status" value="1"/>
</dbReference>
<accession>A0A6A5XIR6</accession>
<organism evidence="1 2">
    <name type="scientific">Aaosphaeria arxii CBS 175.79</name>
    <dbReference type="NCBI Taxonomy" id="1450172"/>
    <lineage>
        <taxon>Eukaryota</taxon>
        <taxon>Fungi</taxon>
        <taxon>Dikarya</taxon>
        <taxon>Ascomycota</taxon>
        <taxon>Pezizomycotina</taxon>
        <taxon>Dothideomycetes</taxon>
        <taxon>Pleosporomycetidae</taxon>
        <taxon>Pleosporales</taxon>
        <taxon>Pleosporales incertae sedis</taxon>
        <taxon>Aaosphaeria</taxon>
    </lineage>
</organism>
<reference evidence="1" key="1">
    <citation type="journal article" date="2020" name="Stud. Mycol.">
        <title>101 Dothideomycetes genomes: a test case for predicting lifestyles and emergence of pathogens.</title>
        <authorList>
            <person name="Haridas S."/>
            <person name="Albert R."/>
            <person name="Binder M."/>
            <person name="Bloem J."/>
            <person name="Labutti K."/>
            <person name="Salamov A."/>
            <person name="Andreopoulos B."/>
            <person name="Baker S."/>
            <person name="Barry K."/>
            <person name="Bills G."/>
            <person name="Bluhm B."/>
            <person name="Cannon C."/>
            <person name="Castanera R."/>
            <person name="Culley D."/>
            <person name="Daum C."/>
            <person name="Ezra D."/>
            <person name="Gonzalez J."/>
            <person name="Henrissat B."/>
            <person name="Kuo A."/>
            <person name="Liang C."/>
            <person name="Lipzen A."/>
            <person name="Lutzoni F."/>
            <person name="Magnuson J."/>
            <person name="Mondo S."/>
            <person name="Nolan M."/>
            <person name="Ohm R."/>
            <person name="Pangilinan J."/>
            <person name="Park H.-J."/>
            <person name="Ramirez L."/>
            <person name="Alfaro M."/>
            <person name="Sun H."/>
            <person name="Tritt A."/>
            <person name="Yoshinaga Y."/>
            <person name="Zwiers L.-H."/>
            <person name="Turgeon B."/>
            <person name="Goodwin S."/>
            <person name="Spatafora J."/>
            <person name="Crous P."/>
            <person name="Grigoriev I."/>
        </authorList>
    </citation>
    <scope>NUCLEOTIDE SEQUENCE</scope>
    <source>
        <strain evidence="1">CBS 175.79</strain>
    </source>
</reference>
<proteinExistence type="predicted"/>